<comment type="catalytic activity">
    <reaction evidence="1">
        <text>guanosine(46) in tRNA + S-adenosyl-L-methionine = N(7)-methylguanosine(46) in tRNA + S-adenosyl-L-homocysteine</text>
        <dbReference type="Rhea" id="RHEA:42708"/>
        <dbReference type="Rhea" id="RHEA-COMP:10188"/>
        <dbReference type="Rhea" id="RHEA-COMP:10189"/>
        <dbReference type="ChEBI" id="CHEBI:57856"/>
        <dbReference type="ChEBI" id="CHEBI:59789"/>
        <dbReference type="ChEBI" id="CHEBI:74269"/>
        <dbReference type="ChEBI" id="CHEBI:74480"/>
        <dbReference type="EC" id="2.1.1.33"/>
    </reaction>
</comment>
<sequence length="226" mass="25523">MQQPARAVTSNQDGVHEDLAEQVRRYQAHPFLKPIAEHSRQAFEAAAEHVRQWQGPVILDSCCGVGESTAVLANRHPEALVIGVDKSAHRLQRNLQHKERAGDASYLLLRADLNDFWRLAAEAKWQLSHHYLLYPNPWPKKKHLGRRWHASPVLPALVALGGKLTVRSNWSIYIEEFAAALSHYQVQADVQQLADNVSPITPFERKYQAAGQALWQLQATLPSDKL</sequence>
<accession>A0A432X198</accession>
<dbReference type="EC" id="2.1.1.33" evidence="3"/>
<evidence type="ECO:0000256" key="7">
    <source>
        <dbReference type="ARBA" id="ARBA00022694"/>
    </source>
</evidence>
<keyword evidence="6" id="KW-0949">S-adenosyl-L-methionine</keyword>
<dbReference type="GO" id="GO:0008176">
    <property type="term" value="F:tRNA (guanine(46)-N7)-methyltransferase activity"/>
    <property type="evidence" value="ECO:0007669"/>
    <property type="project" value="UniProtKB-EC"/>
</dbReference>
<reference evidence="8 9" key="1">
    <citation type="journal article" date="2011" name="Front. Microbiol.">
        <title>Genomic signatures of strain selection and enhancement in Bacillus atrophaeus var. globigii, a historical biowarfare simulant.</title>
        <authorList>
            <person name="Gibbons H.S."/>
            <person name="Broomall S.M."/>
            <person name="McNew L.A."/>
            <person name="Daligault H."/>
            <person name="Chapman C."/>
            <person name="Bruce D."/>
            <person name="Karavis M."/>
            <person name="Krepps M."/>
            <person name="McGregor P.A."/>
            <person name="Hong C."/>
            <person name="Park K.H."/>
            <person name="Akmal A."/>
            <person name="Feldman A."/>
            <person name="Lin J.S."/>
            <person name="Chang W.E."/>
            <person name="Higgs B.W."/>
            <person name="Demirev P."/>
            <person name="Lindquist J."/>
            <person name="Liem A."/>
            <person name="Fochler E."/>
            <person name="Read T.D."/>
            <person name="Tapia R."/>
            <person name="Johnson S."/>
            <person name="Bishop-Lilly K.A."/>
            <person name="Detter C."/>
            <person name="Han C."/>
            <person name="Sozhamannan S."/>
            <person name="Rosenzweig C.N."/>
            <person name="Skowronski E.W."/>
        </authorList>
    </citation>
    <scope>NUCLEOTIDE SEQUENCE [LARGE SCALE GENOMIC DNA]</scope>
    <source>
        <strain evidence="8 9">AIT1</strain>
    </source>
</reference>
<name>A0A432X198_9GAMM</name>
<comment type="function">
    <text evidence="2">Catalyzes the formation of N(7)-methylguanine at position 46 (m7G46) in tRNA.</text>
</comment>
<organism evidence="8 9">
    <name type="scientific">Aliidiomarina taiwanensis</name>
    <dbReference type="NCBI Taxonomy" id="946228"/>
    <lineage>
        <taxon>Bacteria</taxon>
        <taxon>Pseudomonadati</taxon>
        <taxon>Pseudomonadota</taxon>
        <taxon>Gammaproteobacteria</taxon>
        <taxon>Alteromonadales</taxon>
        <taxon>Idiomarinaceae</taxon>
        <taxon>Aliidiomarina</taxon>
    </lineage>
</organism>
<evidence type="ECO:0000256" key="2">
    <source>
        <dbReference type="ARBA" id="ARBA00003015"/>
    </source>
</evidence>
<dbReference type="SUPFAM" id="SSF53335">
    <property type="entry name" value="S-adenosyl-L-methionine-dependent methyltransferases"/>
    <property type="match status" value="1"/>
</dbReference>
<dbReference type="PANTHER" id="PTHR23417:SF14">
    <property type="entry name" value="PENTACOTRIPEPTIDE-REPEAT REGION OF PRORP DOMAIN-CONTAINING PROTEIN"/>
    <property type="match status" value="1"/>
</dbReference>
<dbReference type="GO" id="GO:0043527">
    <property type="term" value="C:tRNA methyltransferase complex"/>
    <property type="evidence" value="ECO:0007669"/>
    <property type="project" value="TreeGrafter"/>
</dbReference>
<evidence type="ECO:0000256" key="5">
    <source>
        <dbReference type="ARBA" id="ARBA00022679"/>
    </source>
</evidence>
<dbReference type="EMBL" id="PIPQ01000004">
    <property type="protein sequence ID" value="RUO40038.1"/>
    <property type="molecule type" value="Genomic_DNA"/>
</dbReference>
<dbReference type="InterPro" id="IPR029063">
    <property type="entry name" value="SAM-dependent_MTases_sf"/>
</dbReference>
<dbReference type="PROSITE" id="PS51625">
    <property type="entry name" value="SAM_MT_TRMB"/>
    <property type="match status" value="1"/>
</dbReference>
<dbReference type="CDD" id="cd02440">
    <property type="entry name" value="AdoMet_MTases"/>
    <property type="match status" value="1"/>
</dbReference>
<evidence type="ECO:0000313" key="9">
    <source>
        <dbReference type="Proteomes" id="UP000286976"/>
    </source>
</evidence>
<keyword evidence="7" id="KW-0819">tRNA processing</keyword>
<evidence type="ECO:0000313" key="8">
    <source>
        <dbReference type="EMBL" id="RUO40038.1"/>
    </source>
</evidence>
<evidence type="ECO:0000256" key="3">
    <source>
        <dbReference type="ARBA" id="ARBA00011977"/>
    </source>
</evidence>
<dbReference type="InterPro" id="IPR003358">
    <property type="entry name" value="tRNA_(Gua-N-7)_MeTrfase_Trmb"/>
</dbReference>
<proteinExistence type="predicted"/>
<dbReference type="RefSeq" id="WP_126757521.1">
    <property type="nucleotide sequence ID" value="NZ_PIPQ01000004.1"/>
</dbReference>
<dbReference type="PANTHER" id="PTHR23417">
    <property type="entry name" value="3-DEOXY-D-MANNO-OCTULOSONIC-ACID TRANSFERASE/TRNA GUANINE-N 7 - -METHYLTRANSFERASE"/>
    <property type="match status" value="1"/>
</dbReference>
<evidence type="ECO:0000256" key="6">
    <source>
        <dbReference type="ARBA" id="ARBA00022691"/>
    </source>
</evidence>
<evidence type="ECO:0000256" key="4">
    <source>
        <dbReference type="ARBA" id="ARBA00022603"/>
    </source>
</evidence>
<keyword evidence="4 8" id="KW-0489">Methyltransferase</keyword>
<dbReference type="Proteomes" id="UP000286976">
    <property type="component" value="Unassembled WGS sequence"/>
</dbReference>
<dbReference type="AlphaFoldDB" id="A0A432X198"/>
<keyword evidence="9" id="KW-1185">Reference proteome</keyword>
<dbReference type="Pfam" id="PF02390">
    <property type="entry name" value="Methyltransf_4"/>
    <property type="match status" value="1"/>
</dbReference>
<dbReference type="OrthoDB" id="9809889at2"/>
<protein>
    <recommendedName>
        <fullName evidence="3">tRNA (guanine(46)-N(7))-methyltransferase</fullName>
        <ecNumber evidence="3">2.1.1.33</ecNumber>
    </recommendedName>
</protein>
<gene>
    <name evidence="8" type="ORF">CWE15_07785</name>
</gene>
<dbReference type="Gene3D" id="3.40.50.150">
    <property type="entry name" value="Vaccinia Virus protein VP39"/>
    <property type="match status" value="1"/>
</dbReference>
<evidence type="ECO:0000256" key="1">
    <source>
        <dbReference type="ARBA" id="ARBA00000142"/>
    </source>
</evidence>
<comment type="caution">
    <text evidence="8">The sequence shown here is derived from an EMBL/GenBank/DDBJ whole genome shotgun (WGS) entry which is preliminary data.</text>
</comment>
<keyword evidence="5 8" id="KW-0808">Transferase</keyword>